<dbReference type="InterPro" id="IPR032284">
    <property type="entry name" value="RecQ_Zn-bd"/>
</dbReference>
<keyword evidence="22" id="KW-1185">Reference proteome</keyword>
<feature type="region of interest" description="Disordered" evidence="17">
    <location>
        <begin position="630"/>
        <end position="679"/>
    </location>
</feature>
<dbReference type="EC" id="5.6.2.4" evidence="16"/>
<dbReference type="PROSITE" id="PS51194">
    <property type="entry name" value="HELICASE_CTER"/>
    <property type="match status" value="1"/>
</dbReference>
<dbReference type="PROSITE" id="PS51192">
    <property type="entry name" value="HELICASE_ATP_BIND_1"/>
    <property type="match status" value="1"/>
</dbReference>
<keyword evidence="9" id="KW-0862">Zinc</keyword>
<gene>
    <name evidence="21" type="primary">recQ</name>
    <name evidence="21" type="ORF">ACFWJN_08940</name>
</gene>
<dbReference type="Pfam" id="PF00271">
    <property type="entry name" value="Helicase_C"/>
    <property type="match status" value="1"/>
</dbReference>
<comment type="cofactor">
    <cofactor evidence="1">
        <name>Mg(2+)</name>
        <dbReference type="ChEBI" id="CHEBI:18420"/>
    </cofactor>
</comment>
<dbReference type="Proteomes" id="UP001598448">
    <property type="component" value="Unassembled WGS sequence"/>
</dbReference>
<reference evidence="21 22" key="1">
    <citation type="submission" date="2024-09" db="EMBL/GenBank/DDBJ databases">
        <title>The Natural Products Discovery Center: Release of the First 8490 Sequenced Strains for Exploring Actinobacteria Biosynthetic Diversity.</title>
        <authorList>
            <person name="Kalkreuter E."/>
            <person name="Kautsar S.A."/>
            <person name="Yang D."/>
            <person name="Bader C.D."/>
            <person name="Teijaro C.N."/>
            <person name="Fluegel L."/>
            <person name="Davis C.M."/>
            <person name="Simpson J.R."/>
            <person name="Lauterbach L."/>
            <person name="Steele A.D."/>
            <person name="Gui C."/>
            <person name="Meng S."/>
            <person name="Li G."/>
            <person name="Viehrig K."/>
            <person name="Ye F."/>
            <person name="Su P."/>
            <person name="Kiefer A.F."/>
            <person name="Nichols A."/>
            <person name="Cepeda A.J."/>
            <person name="Yan W."/>
            <person name="Fan B."/>
            <person name="Jiang Y."/>
            <person name="Adhikari A."/>
            <person name="Zheng C.-J."/>
            <person name="Schuster L."/>
            <person name="Cowan T.M."/>
            <person name="Smanski M.J."/>
            <person name="Chevrette M.G."/>
            <person name="De Carvalho L.P.S."/>
            <person name="Shen B."/>
        </authorList>
    </citation>
    <scope>NUCLEOTIDE SEQUENCE [LARGE SCALE GENOMIC DNA]</scope>
    <source>
        <strain evidence="21 22">NPDC058348</strain>
    </source>
</reference>
<dbReference type="SMART" id="SM00487">
    <property type="entry name" value="DEXDc"/>
    <property type="match status" value="1"/>
</dbReference>
<dbReference type="PROSITE" id="PS50967">
    <property type="entry name" value="HRDC"/>
    <property type="match status" value="1"/>
</dbReference>
<dbReference type="Gene3D" id="3.40.50.300">
    <property type="entry name" value="P-loop containing nucleotide triphosphate hydrolases"/>
    <property type="match status" value="2"/>
</dbReference>
<evidence type="ECO:0000256" key="9">
    <source>
        <dbReference type="ARBA" id="ARBA00022833"/>
    </source>
</evidence>
<dbReference type="InterPro" id="IPR044876">
    <property type="entry name" value="HRDC_dom_sf"/>
</dbReference>
<keyword evidence="4" id="KW-0479">Metal-binding</keyword>
<keyword evidence="12" id="KW-0233">DNA recombination</keyword>
<evidence type="ECO:0000313" key="22">
    <source>
        <dbReference type="Proteomes" id="UP001598448"/>
    </source>
</evidence>
<keyword evidence="11" id="KW-0238">DNA-binding</keyword>
<dbReference type="Pfam" id="PF16124">
    <property type="entry name" value="RecQ_Zn_bind"/>
    <property type="match status" value="1"/>
</dbReference>
<dbReference type="CDD" id="cd17920">
    <property type="entry name" value="DEXHc_RecQ"/>
    <property type="match status" value="1"/>
</dbReference>
<evidence type="ECO:0000256" key="8">
    <source>
        <dbReference type="ARBA" id="ARBA00022806"/>
    </source>
</evidence>
<keyword evidence="5" id="KW-0547">Nucleotide-binding</keyword>
<keyword evidence="7" id="KW-0378">Hydrolase</keyword>
<dbReference type="PANTHER" id="PTHR13710:SF105">
    <property type="entry name" value="ATP-DEPENDENT DNA HELICASE Q1"/>
    <property type="match status" value="1"/>
</dbReference>
<dbReference type="Pfam" id="PF00570">
    <property type="entry name" value="HRDC"/>
    <property type="match status" value="1"/>
</dbReference>
<evidence type="ECO:0000256" key="4">
    <source>
        <dbReference type="ARBA" id="ARBA00022723"/>
    </source>
</evidence>
<dbReference type="InterPro" id="IPR006293">
    <property type="entry name" value="DNA_helicase_ATP-dep_RecQ_bac"/>
</dbReference>
<evidence type="ECO:0000256" key="1">
    <source>
        <dbReference type="ARBA" id="ARBA00001946"/>
    </source>
</evidence>
<evidence type="ECO:0000259" key="19">
    <source>
        <dbReference type="PROSITE" id="PS51192"/>
    </source>
</evidence>
<feature type="domain" description="Helicase ATP-binding" evidence="19">
    <location>
        <begin position="42"/>
        <end position="210"/>
    </location>
</feature>
<evidence type="ECO:0000256" key="14">
    <source>
        <dbReference type="ARBA" id="ARBA00023235"/>
    </source>
</evidence>
<dbReference type="SUPFAM" id="SSF47819">
    <property type="entry name" value="HRDC-like"/>
    <property type="match status" value="1"/>
</dbReference>
<accession>A0ABW6FHF0</accession>
<dbReference type="InterPro" id="IPR036388">
    <property type="entry name" value="WH-like_DNA-bd_sf"/>
</dbReference>
<dbReference type="SMART" id="SM00341">
    <property type="entry name" value="HRDC"/>
    <property type="match status" value="1"/>
</dbReference>
<evidence type="ECO:0000256" key="15">
    <source>
        <dbReference type="ARBA" id="ARBA00034617"/>
    </source>
</evidence>
<evidence type="ECO:0000259" key="20">
    <source>
        <dbReference type="PROSITE" id="PS51194"/>
    </source>
</evidence>
<dbReference type="NCBIfam" id="TIGR00614">
    <property type="entry name" value="recQ_fam"/>
    <property type="match status" value="1"/>
</dbReference>
<evidence type="ECO:0000256" key="5">
    <source>
        <dbReference type="ARBA" id="ARBA00022741"/>
    </source>
</evidence>
<dbReference type="InterPro" id="IPR011545">
    <property type="entry name" value="DEAD/DEAH_box_helicase_dom"/>
</dbReference>
<dbReference type="PANTHER" id="PTHR13710">
    <property type="entry name" value="DNA HELICASE RECQ FAMILY MEMBER"/>
    <property type="match status" value="1"/>
</dbReference>
<feature type="domain" description="Helicase C-terminal" evidence="20">
    <location>
        <begin position="231"/>
        <end position="385"/>
    </location>
</feature>
<evidence type="ECO:0000256" key="12">
    <source>
        <dbReference type="ARBA" id="ARBA00023172"/>
    </source>
</evidence>
<name>A0ABW6FHF0_9ACTN</name>
<keyword evidence="10" id="KW-0067">ATP-binding</keyword>
<dbReference type="SMART" id="SM00490">
    <property type="entry name" value="HELICc"/>
    <property type="match status" value="1"/>
</dbReference>
<dbReference type="Gene3D" id="1.10.10.10">
    <property type="entry name" value="Winged helix-like DNA-binding domain superfamily/Winged helix DNA-binding domain"/>
    <property type="match status" value="1"/>
</dbReference>
<comment type="similarity">
    <text evidence="3">Belongs to the helicase family. RecQ subfamily.</text>
</comment>
<feature type="domain" description="HRDC" evidence="18">
    <location>
        <begin position="553"/>
        <end position="633"/>
    </location>
</feature>
<dbReference type="InterPro" id="IPR010997">
    <property type="entry name" value="HRDC-like_sf"/>
</dbReference>
<comment type="cofactor">
    <cofactor evidence="2">
        <name>Zn(2+)</name>
        <dbReference type="ChEBI" id="CHEBI:29105"/>
    </cofactor>
</comment>
<evidence type="ECO:0000313" key="21">
    <source>
        <dbReference type="EMBL" id="MFD5099083.1"/>
    </source>
</evidence>
<dbReference type="InterPro" id="IPR027417">
    <property type="entry name" value="P-loop_NTPase"/>
</dbReference>
<dbReference type="RefSeq" id="WP_386711102.1">
    <property type="nucleotide sequence ID" value="NZ_JBHXIJ010000042.1"/>
</dbReference>
<evidence type="ECO:0000256" key="17">
    <source>
        <dbReference type="SAM" id="MobiDB-lite"/>
    </source>
</evidence>
<evidence type="ECO:0000256" key="2">
    <source>
        <dbReference type="ARBA" id="ARBA00001947"/>
    </source>
</evidence>
<protein>
    <recommendedName>
        <fullName evidence="16">DNA helicase RecQ</fullName>
        <ecNumber evidence="16">5.6.2.4</ecNumber>
    </recommendedName>
</protein>
<comment type="caution">
    <text evidence="21">The sequence shown here is derived from an EMBL/GenBank/DDBJ whole genome shotgun (WGS) entry which is preliminary data.</text>
</comment>
<evidence type="ECO:0000256" key="11">
    <source>
        <dbReference type="ARBA" id="ARBA00023125"/>
    </source>
</evidence>
<organism evidence="21 22">
    <name type="scientific">Streptomyces albidochromogenes</name>
    <dbReference type="NCBI Taxonomy" id="329524"/>
    <lineage>
        <taxon>Bacteria</taxon>
        <taxon>Bacillati</taxon>
        <taxon>Actinomycetota</taxon>
        <taxon>Actinomycetes</taxon>
        <taxon>Kitasatosporales</taxon>
        <taxon>Streptomycetaceae</taxon>
        <taxon>Streptomyces</taxon>
    </lineage>
</organism>
<feature type="compositionally biased region" description="Low complexity" evidence="17">
    <location>
        <begin position="630"/>
        <end position="662"/>
    </location>
</feature>
<dbReference type="InterPro" id="IPR002121">
    <property type="entry name" value="HRDC_dom"/>
</dbReference>
<dbReference type="InterPro" id="IPR014001">
    <property type="entry name" value="Helicase_ATP-bd"/>
</dbReference>
<dbReference type="GO" id="GO:0004386">
    <property type="term" value="F:helicase activity"/>
    <property type="evidence" value="ECO:0007669"/>
    <property type="project" value="UniProtKB-KW"/>
</dbReference>
<proteinExistence type="inferred from homology"/>
<comment type="catalytic activity">
    <reaction evidence="15">
        <text>Couples ATP hydrolysis with the unwinding of duplex DNA by translocating in the 3'-5' direction.</text>
        <dbReference type="EC" id="5.6.2.4"/>
    </reaction>
</comment>
<dbReference type="NCBIfam" id="TIGR01389">
    <property type="entry name" value="recQ"/>
    <property type="match status" value="1"/>
</dbReference>
<dbReference type="EMBL" id="JBHXIJ010000042">
    <property type="protein sequence ID" value="MFD5099083.1"/>
    <property type="molecule type" value="Genomic_DNA"/>
</dbReference>
<evidence type="ECO:0000256" key="7">
    <source>
        <dbReference type="ARBA" id="ARBA00022801"/>
    </source>
</evidence>
<evidence type="ECO:0000256" key="3">
    <source>
        <dbReference type="ARBA" id="ARBA00005446"/>
    </source>
</evidence>
<evidence type="ECO:0000256" key="6">
    <source>
        <dbReference type="ARBA" id="ARBA00022763"/>
    </source>
</evidence>
<dbReference type="InterPro" id="IPR018982">
    <property type="entry name" value="RQC_domain"/>
</dbReference>
<dbReference type="SMART" id="SM00956">
    <property type="entry name" value="RQC"/>
    <property type="match status" value="1"/>
</dbReference>
<keyword evidence="6" id="KW-0227">DNA damage</keyword>
<dbReference type="InterPro" id="IPR004589">
    <property type="entry name" value="DNA_helicase_ATP-dep_RecQ"/>
</dbReference>
<evidence type="ECO:0000256" key="16">
    <source>
        <dbReference type="NCBIfam" id="TIGR01389"/>
    </source>
</evidence>
<sequence length="679" mass="72759">MDGTGGMVEAVEAGAVTRSDALETLHRVFGYDAFRGEQAAVIEHVVAGGDAVVLMPTGGGKSLCYQIPALVRPGTGIVISPLIALMQDQVDALRALGVRAGFINSTQDFGERRAMEAEFLAGELDLLYLAPERLRLDATLDLLSRGKISVFAIDEAHCVAQWGHDFRPDYLTLSVLGQRWPEVPRIALTATATDATHREITQRLGMPQARHFVASFDRPNIQYRIVGKSDPKKQLLSFLREEHAGDAGIVYCLSRNSVDKTAEFLCRNGIDAVPYHAGLDGGTRAAHQSRFLREEGLVVVATIAFGMGIDKPDVRFVAHLDLPKSVEGYYQETGRAGRDGLPSTAWMAYGLQDVVQQRKMIQGGEGDEAFRRRAASHLDAMLALCETAQCRRAQLLAYFGQEPGAASCGNCDTCLTPPETWDGTVPAQKVLSTVVRLQRERRQKFGAGQIIDILLGRKTAKVIQFDHDQLSVFGIGEELSEVEWRGVVRQLLAQGLLAVEGEYGTLVMTDASASVLSREREVRLRKEAKPVPAARAAKGERKAKAASANADLPAEAVPVFEALRAWRAEQAREQGVPAYVIFHDATLREIATVRPGSVAELGGIAGLGEKKLATYGEGVLGVLGALGGAEAPAGESAPAAGSAAPAGAVAPASPGADGGAADWDWDAEPEWDTEPPESQ</sequence>
<evidence type="ECO:0000256" key="10">
    <source>
        <dbReference type="ARBA" id="ARBA00022840"/>
    </source>
</evidence>
<keyword evidence="14" id="KW-0413">Isomerase</keyword>
<dbReference type="Gene3D" id="1.10.150.80">
    <property type="entry name" value="HRDC domain"/>
    <property type="match status" value="1"/>
</dbReference>
<evidence type="ECO:0000259" key="18">
    <source>
        <dbReference type="PROSITE" id="PS50967"/>
    </source>
</evidence>
<dbReference type="InterPro" id="IPR001650">
    <property type="entry name" value="Helicase_C-like"/>
</dbReference>
<dbReference type="SUPFAM" id="SSF52540">
    <property type="entry name" value="P-loop containing nucleoside triphosphate hydrolases"/>
    <property type="match status" value="2"/>
</dbReference>
<dbReference type="Pfam" id="PF00270">
    <property type="entry name" value="DEAD"/>
    <property type="match status" value="1"/>
</dbReference>
<dbReference type="Pfam" id="PF09382">
    <property type="entry name" value="RQC"/>
    <property type="match status" value="1"/>
</dbReference>
<feature type="compositionally biased region" description="Acidic residues" evidence="17">
    <location>
        <begin position="663"/>
        <end position="679"/>
    </location>
</feature>
<evidence type="ECO:0000256" key="13">
    <source>
        <dbReference type="ARBA" id="ARBA00023204"/>
    </source>
</evidence>
<keyword evidence="13" id="KW-0234">DNA repair</keyword>
<dbReference type="CDD" id="cd18794">
    <property type="entry name" value="SF2_C_RecQ"/>
    <property type="match status" value="1"/>
</dbReference>
<keyword evidence="8 21" id="KW-0347">Helicase</keyword>